<gene>
    <name evidence="1" type="ORF">A3A71_00885</name>
</gene>
<dbReference type="Proteomes" id="UP000177481">
    <property type="component" value="Unassembled WGS sequence"/>
</dbReference>
<reference evidence="1 2" key="1">
    <citation type="journal article" date="2016" name="Nat. Commun.">
        <title>Thousands of microbial genomes shed light on interconnected biogeochemical processes in an aquifer system.</title>
        <authorList>
            <person name="Anantharaman K."/>
            <person name="Brown C.T."/>
            <person name="Hug L.A."/>
            <person name="Sharon I."/>
            <person name="Castelle C.J."/>
            <person name="Probst A.J."/>
            <person name="Thomas B.C."/>
            <person name="Singh A."/>
            <person name="Wilkins M.J."/>
            <person name="Karaoz U."/>
            <person name="Brodie E.L."/>
            <person name="Williams K.H."/>
            <person name="Hubbard S.S."/>
            <person name="Banfield J.F."/>
        </authorList>
    </citation>
    <scope>NUCLEOTIDE SEQUENCE [LARGE SCALE GENOMIC DNA]</scope>
</reference>
<accession>A0A1F5EBF4</accession>
<dbReference type="AlphaFoldDB" id="A0A1F5EBF4"/>
<proteinExistence type="predicted"/>
<name>A0A1F5EBF4_9BACT</name>
<evidence type="ECO:0000313" key="2">
    <source>
        <dbReference type="Proteomes" id="UP000177481"/>
    </source>
</evidence>
<evidence type="ECO:0000313" key="1">
    <source>
        <dbReference type="EMBL" id="OGD64596.1"/>
    </source>
</evidence>
<comment type="caution">
    <text evidence="1">The sequence shown here is derived from an EMBL/GenBank/DDBJ whole genome shotgun (WGS) entry which is preliminary data.</text>
</comment>
<dbReference type="EMBL" id="MEZX01000002">
    <property type="protein sequence ID" value="OGD64596.1"/>
    <property type="molecule type" value="Genomic_DNA"/>
</dbReference>
<organism evidence="1 2">
    <name type="scientific">Candidatus Berkelbacteria bacterium RIFCSPLOWO2_01_FULL_50_28</name>
    <dbReference type="NCBI Taxonomy" id="1797471"/>
    <lineage>
        <taxon>Bacteria</taxon>
        <taxon>Candidatus Berkelbacteria</taxon>
    </lineage>
</organism>
<protein>
    <submittedName>
        <fullName evidence="1">Uncharacterized protein</fullName>
    </submittedName>
</protein>
<sequence length="137" mass="14867">MIVAILMFSLAFSALNFGLETAQAGYEGCGSAFPGHNNKFARMILVSQAISEAQSPTVQIVAHCLDLEGPASVECSDQIVEIKLDCTDITAAVMVNLKYYTHLASWNVQIRAFQPLVSGSSTGLEPDQRAFQLLKRE</sequence>
<dbReference type="STRING" id="1797471.A3A71_00885"/>